<dbReference type="RefSeq" id="WP_208258832.1">
    <property type="nucleotide sequence ID" value="NZ_JAGEOJ010000011.1"/>
</dbReference>
<keyword evidence="1" id="KW-1133">Transmembrane helix</keyword>
<gene>
    <name evidence="2" type="ORF">J4573_27955</name>
</gene>
<keyword evidence="1" id="KW-0472">Membrane</keyword>
<dbReference type="EMBL" id="JAGEOJ010000011">
    <property type="protein sequence ID" value="MBO2450961.1"/>
    <property type="molecule type" value="Genomic_DNA"/>
</dbReference>
<protein>
    <submittedName>
        <fullName evidence="2">Uncharacterized protein</fullName>
    </submittedName>
</protein>
<name>A0A939PLX5_9ACTN</name>
<dbReference type="Proteomes" id="UP000669179">
    <property type="component" value="Unassembled WGS sequence"/>
</dbReference>
<evidence type="ECO:0000313" key="3">
    <source>
        <dbReference type="Proteomes" id="UP000669179"/>
    </source>
</evidence>
<evidence type="ECO:0000313" key="2">
    <source>
        <dbReference type="EMBL" id="MBO2450961.1"/>
    </source>
</evidence>
<dbReference type="AlphaFoldDB" id="A0A939PLX5"/>
<comment type="caution">
    <text evidence="2">The sequence shown here is derived from an EMBL/GenBank/DDBJ whole genome shotgun (WGS) entry which is preliminary data.</text>
</comment>
<feature type="transmembrane region" description="Helical" evidence="1">
    <location>
        <begin position="12"/>
        <end position="33"/>
    </location>
</feature>
<reference evidence="2" key="1">
    <citation type="submission" date="2021-03" db="EMBL/GenBank/DDBJ databases">
        <authorList>
            <person name="Kanchanasin P."/>
            <person name="Saeng-In P."/>
            <person name="Phongsopitanun W."/>
            <person name="Yuki M."/>
            <person name="Kudo T."/>
            <person name="Ohkuma M."/>
            <person name="Tanasupawat S."/>
        </authorList>
    </citation>
    <scope>NUCLEOTIDE SEQUENCE</scope>
    <source>
        <strain evidence="2">GKU 128</strain>
    </source>
</reference>
<keyword evidence="3" id="KW-1185">Reference proteome</keyword>
<organism evidence="2 3">
    <name type="scientific">Actinomadura barringtoniae</name>
    <dbReference type="NCBI Taxonomy" id="1427535"/>
    <lineage>
        <taxon>Bacteria</taxon>
        <taxon>Bacillati</taxon>
        <taxon>Actinomycetota</taxon>
        <taxon>Actinomycetes</taxon>
        <taxon>Streptosporangiales</taxon>
        <taxon>Thermomonosporaceae</taxon>
        <taxon>Actinomadura</taxon>
    </lineage>
</organism>
<accession>A0A939PLX5</accession>
<feature type="transmembrane region" description="Helical" evidence="1">
    <location>
        <begin position="53"/>
        <end position="74"/>
    </location>
</feature>
<proteinExistence type="predicted"/>
<evidence type="ECO:0000256" key="1">
    <source>
        <dbReference type="SAM" id="Phobius"/>
    </source>
</evidence>
<keyword evidence="1" id="KW-0812">Transmembrane</keyword>
<sequence>MHIKWNSLAEVSAVSLVVGVGIVVVFAVGVLALSGRPETETGRASNRITLPTVAAGLCFLACALITAYGIYLIVPQFH</sequence>